<sequence length="184" mass="19465">MVEEVRALSNPIYSMSTPMAQWQSPLSSRFRQWLISSTTLLGILATGAIAPAVAAKLEDLYQLRQTGNCPNCDLSYANLRGRNLRGADMSGANLNGANLRGANLMGANLTGAILNSADLTRANLTGANLSNASLVMTRLDQAILTSVNLLDGILGGRDRLAKVENFTGATLPNGGPAIFPRPPR</sequence>
<proteinExistence type="predicted"/>
<keyword evidence="3" id="KW-1185">Reference proteome</keyword>
<comment type="caution">
    <text evidence="2">The sequence shown here is derived from an EMBL/GenBank/DDBJ whole genome shotgun (WGS) entry which is preliminary data.</text>
</comment>
<gene>
    <name evidence="2" type="ORF">L3556_04545</name>
</gene>
<dbReference type="PANTHER" id="PTHR47485">
    <property type="entry name" value="THYLAKOID LUMENAL 17.4 KDA PROTEIN, CHLOROPLASTIC"/>
    <property type="match status" value="1"/>
</dbReference>
<keyword evidence="1" id="KW-0677">Repeat</keyword>
<dbReference type="RefSeq" id="WP_277866123.1">
    <property type="nucleotide sequence ID" value="NZ_JAKKUT010000002.1"/>
</dbReference>
<protein>
    <submittedName>
        <fullName evidence="2">Pentapeptide repeat-containing protein</fullName>
    </submittedName>
</protein>
<accession>A0ABT6EWR9</accession>
<dbReference type="Gene3D" id="2.160.20.80">
    <property type="entry name" value="E3 ubiquitin-protein ligase SopA"/>
    <property type="match status" value="1"/>
</dbReference>
<dbReference type="Pfam" id="PF00805">
    <property type="entry name" value="Pentapeptide"/>
    <property type="match status" value="2"/>
</dbReference>
<dbReference type="Proteomes" id="UP001154265">
    <property type="component" value="Unassembled WGS sequence"/>
</dbReference>
<evidence type="ECO:0000313" key="3">
    <source>
        <dbReference type="Proteomes" id="UP001154265"/>
    </source>
</evidence>
<evidence type="ECO:0000313" key="2">
    <source>
        <dbReference type="EMBL" id="MDG2990208.1"/>
    </source>
</evidence>
<dbReference type="InterPro" id="IPR001646">
    <property type="entry name" value="5peptide_repeat"/>
</dbReference>
<organism evidence="2 3">
    <name type="scientific">Candidatus Synechococcus calcipolaris G9</name>
    <dbReference type="NCBI Taxonomy" id="1497997"/>
    <lineage>
        <taxon>Bacteria</taxon>
        <taxon>Bacillati</taxon>
        <taxon>Cyanobacteriota</taxon>
        <taxon>Cyanophyceae</taxon>
        <taxon>Synechococcales</taxon>
        <taxon>Synechococcaceae</taxon>
        <taxon>Synechococcus</taxon>
    </lineage>
</organism>
<evidence type="ECO:0000256" key="1">
    <source>
        <dbReference type="ARBA" id="ARBA00022737"/>
    </source>
</evidence>
<dbReference type="EMBL" id="JAKKUT010000002">
    <property type="protein sequence ID" value="MDG2990208.1"/>
    <property type="molecule type" value="Genomic_DNA"/>
</dbReference>
<reference evidence="2" key="2">
    <citation type="submission" date="2022-01" db="EMBL/GenBank/DDBJ databases">
        <authorList>
            <person name="Zivanovic Y."/>
            <person name="Moreira D."/>
            <person name="Lopez-Garcia P."/>
        </authorList>
    </citation>
    <scope>NUCLEOTIDE SEQUENCE</scope>
    <source>
        <strain evidence="2">G9</strain>
    </source>
</reference>
<reference evidence="2" key="1">
    <citation type="journal article" date="2022" name="Genome Biol. Evol.">
        <title>A New Gene Family Diagnostic for Intracellular Biomineralization of Amorphous Ca Carbonates by Cyanobacteria.</title>
        <authorList>
            <person name="Benzerara K."/>
            <person name="Duprat E."/>
            <person name="Bitard-Feildel T."/>
            <person name="Caumes G."/>
            <person name="Cassier-Chauvat C."/>
            <person name="Chauvat F."/>
            <person name="Dezi M."/>
            <person name="Diop S.I."/>
            <person name="Gaschignard G."/>
            <person name="Gorgen S."/>
            <person name="Gugger M."/>
            <person name="Lopez-Garcia P."/>
            <person name="Millet M."/>
            <person name="Skouri-Panet F."/>
            <person name="Moreira D."/>
            <person name="Callebaut I."/>
        </authorList>
    </citation>
    <scope>NUCLEOTIDE SEQUENCE</scope>
    <source>
        <strain evidence="2">G9</strain>
    </source>
</reference>
<name>A0ABT6EWR9_9SYNE</name>
<dbReference type="PANTHER" id="PTHR47485:SF1">
    <property type="entry name" value="THYLAKOID LUMENAL 17.4 KDA PROTEIN, CHLOROPLASTIC"/>
    <property type="match status" value="1"/>
</dbReference>
<dbReference type="SUPFAM" id="SSF141571">
    <property type="entry name" value="Pentapeptide repeat-like"/>
    <property type="match status" value="1"/>
</dbReference>